<organism evidence="3 4">
    <name type="scientific">Psychrosphaera algicola</name>
    <dbReference type="NCBI Taxonomy" id="3023714"/>
    <lineage>
        <taxon>Bacteria</taxon>
        <taxon>Pseudomonadati</taxon>
        <taxon>Pseudomonadota</taxon>
        <taxon>Gammaproteobacteria</taxon>
        <taxon>Alteromonadales</taxon>
        <taxon>Pseudoalteromonadaceae</taxon>
        <taxon>Psychrosphaera</taxon>
    </lineage>
</organism>
<dbReference type="Proteomes" id="UP001528411">
    <property type="component" value="Unassembled WGS sequence"/>
</dbReference>
<evidence type="ECO:0000259" key="1">
    <source>
        <dbReference type="Pfam" id="PF13840"/>
    </source>
</evidence>
<dbReference type="RefSeq" id="WP_215962861.1">
    <property type="nucleotide sequence ID" value="NZ_JAQOMS010000002.1"/>
</dbReference>
<dbReference type="EMBL" id="JAQOMS010000002">
    <property type="protein sequence ID" value="MDC2887818.1"/>
    <property type="molecule type" value="Genomic_DNA"/>
</dbReference>
<comment type="caution">
    <text evidence="3">The sequence shown here is derived from an EMBL/GenBank/DDBJ whole genome shotgun (WGS) entry which is preliminary data.</text>
</comment>
<dbReference type="InterPro" id="IPR051719">
    <property type="entry name" value="CASTOR_mTORC1"/>
</dbReference>
<proteinExistence type="predicted"/>
<dbReference type="InterPro" id="IPR016540">
    <property type="entry name" value="UCP008459"/>
</dbReference>
<dbReference type="Pfam" id="PF21631">
    <property type="entry name" value="A9CJY8-like_N"/>
    <property type="match status" value="1"/>
</dbReference>
<dbReference type="InterPro" id="IPR027795">
    <property type="entry name" value="CASTOR_ACT_dom"/>
</dbReference>
<protein>
    <submittedName>
        <fullName evidence="3">ACT domain-containing protein</fullName>
    </submittedName>
</protein>
<feature type="domain" description="CASTOR ACT" evidence="1">
    <location>
        <begin position="59"/>
        <end position="119"/>
    </location>
</feature>
<sequence length="129" mass="14068">MPKQTLHLLDGEFSVHSFVPETPVPQVVLQSDIFFIGKTADELSIVCSSDLKLESDEQEDGWKSLEVIGPLGFSLTGILSDISGVLSAADISIFVISTFDTDYILVKSKNVEAAIIHLEKAGYKIRAEI</sequence>
<evidence type="ECO:0000313" key="4">
    <source>
        <dbReference type="Proteomes" id="UP001528411"/>
    </source>
</evidence>
<feature type="domain" description="A9CJY8-like N-terminal" evidence="2">
    <location>
        <begin position="11"/>
        <end position="50"/>
    </location>
</feature>
<keyword evidence="4" id="KW-1185">Reference proteome</keyword>
<dbReference type="PANTHER" id="PTHR31131">
    <property type="entry name" value="CHROMOSOME 1, WHOLE GENOME SHOTGUN SEQUENCE"/>
    <property type="match status" value="1"/>
</dbReference>
<dbReference type="InterPro" id="IPR049447">
    <property type="entry name" value="A9CJY8-like_N"/>
</dbReference>
<reference evidence="3 4" key="1">
    <citation type="submission" date="2023-01" db="EMBL/GenBank/DDBJ databases">
        <title>Psychrosphaera sp. nov., isolated from marine algae.</title>
        <authorList>
            <person name="Bayburt H."/>
            <person name="Choi B.J."/>
            <person name="Kim J.M."/>
            <person name="Choi D.G."/>
            <person name="Jeon C.O."/>
        </authorList>
    </citation>
    <scope>NUCLEOTIDE SEQUENCE [LARGE SCALE GENOMIC DNA]</scope>
    <source>
        <strain evidence="3 4">G1-22</strain>
    </source>
</reference>
<evidence type="ECO:0000313" key="3">
    <source>
        <dbReference type="EMBL" id="MDC2887818.1"/>
    </source>
</evidence>
<accession>A0ABT5FAC7</accession>
<dbReference type="Pfam" id="PF13840">
    <property type="entry name" value="ACT_7"/>
    <property type="match status" value="1"/>
</dbReference>
<gene>
    <name evidence="3" type="ORF">PN838_01910</name>
</gene>
<name>A0ABT5FAC7_9GAMM</name>
<dbReference type="PANTHER" id="PTHR31131:SF6">
    <property type="entry name" value="CASTOR ACT DOMAIN-CONTAINING PROTEIN"/>
    <property type="match status" value="1"/>
</dbReference>
<evidence type="ECO:0000259" key="2">
    <source>
        <dbReference type="Pfam" id="PF21631"/>
    </source>
</evidence>
<dbReference type="PIRSF" id="PIRSF008459">
    <property type="entry name" value="UCP008459"/>
    <property type="match status" value="1"/>
</dbReference>